<organism evidence="2 3">
    <name type="scientific">Liparis tanakae</name>
    <name type="common">Tanaka's snailfish</name>
    <dbReference type="NCBI Taxonomy" id="230148"/>
    <lineage>
        <taxon>Eukaryota</taxon>
        <taxon>Metazoa</taxon>
        <taxon>Chordata</taxon>
        <taxon>Craniata</taxon>
        <taxon>Vertebrata</taxon>
        <taxon>Euteleostomi</taxon>
        <taxon>Actinopterygii</taxon>
        <taxon>Neopterygii</taxon>
        <taxon>Teleostei</taxon>
        <taxon>Neoteleostei</taxon>
        <taxon>Acanthomorphata</taxon>
        <taxon>Eupercaria</taxon>
        <taxon>Perciformes</taxon>
        <taxon>Cottioidei</taxon>
        <taxon>Cottales</taxon>
        <taxon>Liparidae</taxon>
        <taxon>Liparis</taxon>
    </lineage>
</organism>
<proteinExistence type="predicted"/>
<dbReference type="EMBL" id="SRLO01010704">
    <property type="protein sequence ID" value="TNN26222.1"/>
    <property type="molecule type" value="Genomic_DNA"/>
</dbReference>
<protein>
    <recommendedName>
        <fullName evidence="4">Secreted protein</fullName>
    </recommendedName>
</protein>
<evidence type="ECO:0000313" key="3">
    <source>
        <dbReference type="Proteomes" id="UP000314294"/>
    </source>
</evidence>
<evidence type="ECO:0008006" key="4">
    <source>
        <dbReference type="Google" id="ProtNLM"/>
    </source>
</evidence>
<keyword evidence="1" id="KW-0732">Signal</keyword>
<gene>
    <name evidence="2" type="ORF">EYF80_063641</name>
</gene>
<evidence type="ECO:0000256" key="1">
    <source>
        <dbReference type="SAM" id="SignalP"/>
    </source>
</evidence>
<evidence type="ECO:0000313" key="2">
    <source>
        <dbReference type="EMBL" id="TNN26222.1"/>
    </source>
</evidence>
<keyword evidence="3" id="KW-1185">Reference proteome</keyword>
<accession>A0A4Z2ED59</accession>
<comment type="caution">
    <text evidence="2">The sequence shown here is derived from an EMBL/GenBank/DDBJ whole genome shotgun (WGS) entry which is preliminary data.</text>
</comment>
<dbReference type="Proteomes" id="UP000314294">
    <property type="component" value="Unassembled WGS sequence"/>
</dbReference>
<sequence length="75" mass="7935">MASCCLSVVLLVPTCPVPISYPATRLEAVAPAVSASCMLRPPALLARRLPILQRLGPSHHAQCPSRCVSLCLSHC</sequence>
<name>A0A4Z2ED59_9TELE</name>
<feature type="chain" id="PRO_5021326905" description="Secreted protein" evidence="1">
    <location>
        <begin position="17"/>
        <end position="75"/>
    </location>
</feature>
<dbReference type="AlphaFoldDB" id="A0A4Z2ED59"/>
<feature type="signal peptide" evidence="1">
    <location>
        <begin position="1"/>
        <end position="16"/>
    </location>
</feature>
<reference evidence="2 3" key="1">
    <citation type="submission" date="2019-03" db="EMBL/GenBank/DDBJ databases">
        <title>First draft genome of Liparis tanakae, snailfish: a comprehensive survey of snailfish specific genes.</title>
        <authorList>
            <person name="Kim W."/>
            <person name="Song I."/>
            <person name="Jeong J.-H."/>
            <person name="Kim D."/>
            <person name="Kim S."/>
            <person name="Ryu S."/>
            <person name="Song J.Y."/>
            <person name="Lee S.K."/>
        </authorList>
    </citation>
    <scope>NUCLEOTIDE SEQUENCE [LARGE SCALE GENOMIC DNA]</scope>
    <source>
        <tissue evidence="2">Muscle</tissue>
    </source>
</reference>